<evidence type="ECO:0000313" key="6">
    <source>
        <dbReference type="Proteomes" id="UP000575083"/>
    </source>
</evidence>
<dbReference type="PANTHER" id="PTHR24173:SF74">
    <property type="entry name" value="ANKYRIN REPEAT DOMAIN-CONTAINING PROTEIN 16"/>
    <property type="match status" value="1"/>
</dbReference>
<dbReference type="PROSITE" id="PS50088">
    <property type="entry name" value="ANK_REPEAT"/>
    <property type="match status" value="3"/>
</dbReference>
<dbReference type="PROSITE" id="PS50297">
    <property type="entry name" value="ANK_REP_REGION"/>
    <property type="match status" value="2"/>
</dbReference>
<gene>
    <name evidence="5" type="ORF">HNP48_003356</name>
</gene>
<evidence type="ECO:0000256" key="4">
    <source>
        <dbReference type="SAM" id="SignalP"/>
    </source>
</evidence>
<dbReference type="AlphaFoldDB" id="A0A7X0PEV8"/>
<feature type="repeat" description="ANK" evidence="3">
    <location>
        <begin position="145"/>
        <end position="177"/>
    </location>
</feature>
<protein>
    <submittedName>
        <fullName evidence="5">Ankyrin repeat protein</fullName>
    </submittedName>
</protein>
<feature type="repeat" description="ANK" evidence="3">
    <location>
        <begin position="78"/>
        <end position="110"/>
    </location>
</feature>
<dbReference type="PANTHER" id="PTHR24173">
    <property type="entry name" value="ANKYRIN REPEAT CONTAINING"/>
    <property type="match status" value="1"/>
</dbReference>
<dbReference type="EMBL" id="JACHLK010000006">
    <property type="protein sequence ID" value="MBB6560680.1"/>
    <property type="molecule type" value="Genomic_DNA"/>
</dbReference>
<proteinExistence type="predicted"/>
<dbReference type="SUPFAM" id="SSF48403">
    <property type="entry name" value="Ankyrin repeat"/>
    <property type="match status" value="1"/>
</dbReference>
<feature type="chain" id="PRO_5030669828" evidence="4">
    <location>
        <begin position="34"/>
        <end position="239"/>
    </location>
</feature>
<dbReference type="SMART" id="SM00248">
    <property type="entry name" value="ANK"/>
    <property type="match status" value="4"/>
</dbReference>
<dbReference type="PROSITE" id="PS51257">
    <property type="entry name" value="PROKAR_LIPOPROTEIN"/>
    <property type="match status" value="1"/>
</dbReference>
<feature type="repeat" description="ANK" evidence="3">
    <location>
        <begin position="216"/>
        <end position="239"/>
    </location>
</feature>
<evidence type="ECO:0000256" key="2">
    <source>
        <dbReference type="ARBA" id="ARBA00023043"/>
    </source>
</evidence>
<keyword evidence="4" id="KW-0732">Signal</keyword>
<keyword evidence="6" id="KW-1185">Reference proteome</keyword>
<dbReference type="Pfam" id="PF00023">
    <property type="entry name" value="Ank"/>
    <property type="match status" value="2"/>
</dbReference>
<dbReference type="Proteomes" id="UP000575083">
    <property type="component" value="Unassembled WGS sequence"/>
</dbReference>
<dbReference type="InterPro" id="IPR002110">
    <property type="entry name" value="Ankyrin_rpt"/>
</dbReference>
<dbReference type="Pfam" id="PF12796">
    <property type="entry name" value="Ank_2"/>
    <property type="match status" value="1"/>
</dbReference>
<evidence type="ECO:0000313" key="5">
    <source>
        <dbReference type="EMBL" id="MBB6560680.1"/>
    </source>
</evidence>
<accession>A0A7X0PEV8</accession>
<name>A0A7X0PEV8_9BURK</name>
<reference evidence="5 6" key="1">
    <citation type="submission" date="2020-08" db="EMBL/GenBank/DDBJ databases">
        <title>Functional genomics of gut bacteria from endangered species of beetles.</title>
        <authorList>
            <person name="Carlos-Shanley C."/>
        </authorList>
    </citation>
    <scope>NUCLEOTIDE SEQUENCE [LARGE SCALE GENOMIC DNA]</scope>
    <source>
        <strain evidence="5 6">S00198</strain>
    </source>
</reference>
<comment type="caution">
    <text evidence="5">The sequence shown here is derived from an EMBL/GenBank/DDBJ whole genome shotgun (WGS) entry which is preliminary data.</text>
</comment>
<dbReference type="InterPro" id="IPR036770">
    <property type="entry name" value="Ankyrin_rpt-contain_sf"/>
</dbReference>
<sequence>MAHRTAPPFASTARALCAIAATLACAALQPAQAQVPPSAADIAAYQGVHAAAAQGDSAALQRLLASAGAAQLNARDAHGRTALHVATFARQREAIRVLAKAGAGLDLLENDRYDAVTIAAVADDEETLALLLSLGASAKQVTSRYDGTALIAAAHLGHDGVVRQLIAAGAPLDHVNNLHWTALIESIVLGNGGPRHQATLKALVQAGASKALTDRQGNTPLQLARQRGYDAMVQMLVSP</sequence>
<organism evidence="5 6">
    <name type="scientific">Acidovorax soli</name>
    <dbReference type="NCBI Taxonomy" id="592050"/>
    <lineage>
        <taxon>Bacteria</taxon>
        <taxon>Pseudomonadati</taxon>
        <taxon>Pseudomonadota</taxon>
        <taxon>Betaproteobacteria</taxon>
        <taxon>Burkholderiales</taxon>
        <taxon>Comamonadaceae</taxon>
        <taxon>Acidovorax</taxon>
    </lineage>
</organism>
<evidence type="ECO:0000256" key="1">
    <source>
        <dbReference type="ARBA" id="ARBA00022737"/>
    </source>
</evidence>
<keyword evidence="2 3" id="KW-0040">ANK repeat</keyword>
<dbReference type="Gene3D" id="1.25.40.20">
    <property type="entry name" value="Ankyrin repeat-containing domain"/>
    <property type="match status" value="1"/>
</dbReference>
<evidence type="ECO:0000256" key="3">
    <source>
        <dbReference type="PROSITE-ProRule" id="PRU00023"/>
    </source>
</evidence>
<feature type="signal peptide" evidence="4">
    <location>
        <begin position="1"/>
        <end position="33"/>
    </location>
</feature>
<keyword evidence="1" id="KW-0677">Repeat</keyword>
<dbReference type="RefSeq" id="WP_184858958.1">
    <property type="nucleotide sequence ID" value="NZ_JACHLK010000006.1"/>
</dbReference>